<dbReference type="Pfam" id="PF01212">
    <property type="entry name" value="Beta_elim_lyase"/>
    <property type="match status" value="1"/>
</dbReference>
<dbReference type="STRING" id="1097556.R4XAZ8"/>
<dbReference type="eggNOG" id="KOG1624">
    <property type="taxonomic scope" value="Eukaryota"/>
</dbReference>
<evidence type="ECO:0000256" key="2">
    <source>
        <dbReference type="ARBA" id="ARBA00006966"/>
    </source>
</evidence>
<dbReference type="NCBIfam" id="NF041359">
    <property type="entry name" value="GntG_guanitoxin"/>
    <property type="match status" value="1"/>
</dbReference>
<evidence type="ECO:0000259" key="9">
    <source>
        <dbReference type="Pfam" id="PF01212"/>
    </source>
</evidence>
<dbReference type="EMBL" id="CAHR02000042">
    <property type="protein sequence ID" value="CCG81503.1"/>
    <property type="molecule type" value="Genomic_DNA"/>
</dbReference>
<dbReference type="VEuPathDB" id="FungiDB:TAPDE_001338"/>
<keyword evidence="5" id="KW-0689">Ribosomal protein</keyword>
<feature type="domain" description="Aromatic amino acid beta-eliminating lyase/threonine aldolase" evidence="9">
    <location>
        <begin position="16"/>
        <end position="299"/>
    </location>
</feature>
<evidence type="ECO:0000256" key="6">
    <source>
        <dbReference type="ARBA" id="ARBA00023239"/>
    </source>
</evidence>
<comment type="caution">
    <text evidence="10">The sequence shown here is derived from an EMBL/GenBank/DDBJ whole genome shotgun (WGS) entry which is preliminary data.</text>
</comment>
<dbReference type="AlphaFoldDB" id="R4XAZ8"/>
<dbReference type="eggNOG" id="KOG1368">
    <property type="taxonomic scope" value="Eukaryota"/>
</dbReference>
<keyword evidence="6" id="KW-0456">Lyase</keyword>
<dbReference type="PANTHER" id="PTHR48097:SF9">
    <property type="entry name" value="L-THREONINE ALDOLASE"/>
    <property type="match status" value="1"/>
</dbReference>
<feature type="region of interest" description="Disordered" evidence="8">
    <location>
        <begin position="436"/>
        <end position="483"/>
    </location>
</feature>
<evidence type="ECO:0000256" key="5">
    <source>
        <dbReference type="ARBA" id="ARBA00022980"/>
    </source>
</evidence>
<dbReference type="GO" id="GO:0008732">
    <property type="term" value="F:L-allo-threonine aldolase activity"/>
    <property type="evidence" value="ECO:0007669"/>
    <property type="project" value="TreeGrafter"/>
</dbReference>
<dbReference type="SUPFAM" id="SSF53383">
    <property type="entry name" value="PLP-dependent transferases"/>
    <property type="match status" value="1"/>
</dbReference>
<keyword evidence="4" id="KW-0663">Pyridoxal phosphate</keyword>
<evidence type="ECO:0000256" key="7">
    <source>
        <dbReference type="ARBA" id="ARBA00023274"/>
    </source>
</evidence>
<gene>
    <name evidence="10" type="ORF">TAPDE_001338</name>
</gene>
<dbReference type="OrthoDB" id="10261951at2759"/>
<sequence>MVAVDKPRAQFDPAADYRSDVVTIPDDAMFAAMRDAHLGDDVYNESATTQELEQHIADMCGKEAGLFCASGTQGNQICLRTHLKQPPYSILCDARGHIINYEAGGIAMFSQAMSTPVMPKNGRHLTVEEVKKNLILGEDVHFADTKIISLENTLSGVVFPIEEIERISELARELDIAIHLDGARLWEASAATGIPLKRYGAAFDTMSLCLSKGIGAPIGTVIVGSKTFIKTARRFRKMMGGGMRQVGILAGAARYALDTQFPEGLKQVHRRAARIAKFAEERGYVLAHPADTNMCWFDLEASGIDEGEWTQKGKELGVTLGGGRCVFHHQITDAGEELLRQLEESERCDSRFLDHTISSAGHYIIFAVMMRPVQSISKVFTPIGLSSTHVTTHTFPALIPQSRISLPSKFLDLPLRKDILHRAVVFERDALRQGTASTKTRAEVSGSTKKIRPQKGSGKARLGDRTSPMLRGGGRAHGPKPRDFSTQLQRKVYNLALRGAFSYLFQTGKLTVVNGAMDFPSHKTALPVEFLESHGFASGKQPDGRTLLIVNSERKNLEISSGNLGHLMEVIRLDEMLISEVLKYPRVLIEKRALIEVEEMTRQLNKYKHIVVE</sequence>
<dbReference type="Gene3D" id="3.40.1370.10">
    <property type="match status" value="1"/>
</dbReference>
<dbReference type="GO" id="GO:0005840">
    <property type="term" value="C:ribosome"/>
    <property type="evidence" value="ECO:0007669"/>
    <property type="project" value="UniProtKB-KW"/>
</dbReference>
<dbReference type="GO" id="GO:0006412">
    <property type="term" value="P:translation"/>
    <property type="evidence" value="ECO:0007669"/>
    <property type="project" value="InterPro"/>
</dbReference>
<dbReference type="InterPro" id="IPR023603">
    <property type="entry name" value="Low_specificity_L-TA-like"/>
</dbReference>
<keyword evidence="11" id="KW-1185">Reference proteome</keyword>
<dbReference type="InterPro" id="IPR023574">
    <property type="entry name" value="Ribosomal_uL4_dom_sf"/>
</dbReference>
<dbReference type="Pfam" id="PF00573">
    <property type="entry name" value="Ribosomal_L4"/>
    <property type="match status" value="1"/>
</dbReference>
<dbReference type="NCBIfam" id="TIGR03953">
    <property type="entry name" value="rplD_bact"/>
    <property type="match status" value="1"/>
</dbReference>
<comment type="similarity">
    <text evidence="3">Belongs to the universal ribosomal protein uL4 family.</text>
</comment>
<evidence type="ECO:0000313" key="10">
    <source>
        <dbReference type="EMBL" id="CCG81503.1"/>
    </source>
</evidence>
<dbReference type="InterPro" id="IPR002136">
    <property type="entry name" value="Ribosomal_uL4"/>
</dbReference>
<comment type="similarity">
    <text evidence="2">Belongs to the threonine aldolase family.</text>
</comment>
<dbReference type="InterPro" id="IPR015424">
    <property type="entry name" value="PyrdxlP-dep_Trfase"/>
</dbReference>
<organism evidence="10 11">
    <name type="scientific">Taphrina deformans (strain PYCC 5710 / ATCC 11124 / CBS 356.35 / IMI 108563 / JCM 9778 / NBRC 8474)</name>
    <name type="common">Peach leaf curl fungus</name>
    <name type="synonym">Lalaria deformans</name>
    <dbReference type="NCBI Taxonomy" id="1097556"/>
    <lineage>
        <taxon>Eukaryota</taxon>
        <taxon>Fungi</taxon>
        <taxon>Dikarya</taxon>
        <taxon>Ascomycota</taxon>
        <taxon>Taphrinomycotina</taxon>
        <taxon>Taphrinomycetes</taxon>
        <taxon>Taphrinales</taxon>
        <taxon>Taphrinaceae</taxon>
        <taxon>Taphrina</taxon>
    </lineage>
</organism>
<evidence type="ECO:0000256" key="4">
    <source>
        <dbReference type="ARBA" id="ARBA00022898"/>
    </source>
</evidence>
<evidence type="ECO:0000313" key="11">
    <source>
        <dbReference type="Proteomes" id="UP000013776"/>
    </source>
</evidence>
<dbReference type="Gene3D" id="3.40.640.10">
    <property type="entry name" value="Type I PLP-dependent aspartate aminotransferase-like (Major domain)"/>
    <property type="match status" value="1"/>
</dbReference>
<dbReference type="GO" id="GO:0003735">
    <property type="term" value="F:structural constituent of ribosome"/>
    <property type="evidence" value="ECO:0007669"/>
    <property type="project" value="InterPro"/>
</dbReference>
<dbReference type="InterPro" id="IPR001597">
    <property type="entry name" value="ArAA_b-elim_lyase/Thr_aldolase"/>
</dbReference>
<dbReference type="InterPro" id="IPR015422">
    <property type="entry name" value="PyrdxlP-dep_Trfase_small"/>
</dbReference>
<dbReference type="GO" id="GO:0005829">
    <property type="term" value="C:cytosol"/>
    <property type="evidence" value="ECO:0007669"/>
    <property type="project" value="TreeGrafter"/>
</dbReference>
<dbReference type="CDD" id="cd06502">
    <property type="entry name" value="TA_like"/>
    <property type="match status" value="1"/>
</dbReference>
<comment type="cofactor">
    <cofactor evidence="1">
        <name>pyridoxal 5'-phosphate</name>
        <dbReference type="ChEBI" id="CHEBI:597326"/>
    </cofactor>
</comment>
<dbReference type="SUPFAM" id="SSF52166">
    <property type="entry name" value="Ribosomal protein L4"/>
    <property type="match status" value="1"/>
</dbReference>
<dbReference type="Proteomes" id="UP000013776">
    <property type="component" value="Unassembled WGS sequence"/>
</dbReference>
<evidence type="ECO:0000256" key="8">
    <source>
        <dbReference type="SAM" id="MobiDB-lite"/>
    </source>
</evidence>
<dbReference type="FunFam" id="3.40.640.10:FF:000030">
    <property type="entry name" value="Low-specificity L-threonine aldolase"/>
    <property type="match status" value="1"/>
</dbReference>
<dbReference type="Gene3D" id="3.90.1150.10">
    <property type="entry name" value="Aspartate Aminotransferase, domain 1"/>
    <property type="match status" value="1"/>
</dbReference>
<reference evidence="10 11" key="1">
    <citation type="journal article" date="2013" name="MBio">
        <title>Genome sequencing of the plant pathogen Taphrina deformans, the causal agent of peach leaf curl.</title>
        <authorList>
            <person name="Cisse O.H."/>
            <person name="Almeida J.M.G.C.F."/>
            <person name="Fonseca A."/>
            <person name="Kumar A.A."/>
            <person name="Salojaervi J."/>
            <person name="Overmyer K."/>
            <person name="Hauser P.M."/>
            <person name="Pagni M."/>
        </authorList>
    </citation>
    <scope>NUCLEOTIDE SEQUENCE [LARGE SCALE GENOMIC DNA]</scope>
    <source>
        <strain evidence="11">PYCC 5710 / ATCC 11124 / CBS 356.35 / IMI 108563 / JCM 9778 / NBRC 8474</strain>
    </source>
</reference>
<dbReference type="PANTHER" id="PTHR48097">
    <property type="entry name" value="L-THREONINE ALDOLASE-RELATED"/>
    <property type="match status" value="1"/>
</dbReference>
<dbReference type="GO" id="GO:1990904">
    <property type="term" value="C:ribonucleoprotein complex"/>
    <property type="evidence" value="ECO:0007669"/>
    <property type="project" value="UniProtKB-KW"/>
</dbReference>
<dbReference type="GO" id="GO:0006545">
    <property type="term" value="P:glycine biosynthetic process"/>
    <property type="evidence" value="ECO:0007669"/>
    <property type="project" value="TreeGrafter"/>
</dbReference>
<accession>R4XAZ8</accession>
<dbReference type="InterPro" id="IPR013005">
    <property type="entry name" value="Ribosomal_uL4-like"/>
</dbReference>
<evidence type="ECO:0000256" key="3">
    <source>
        <dbReference type="ARBA" id="ARBA00010528"/>
    </source>
</evidence>
<keyword evidence="7" id="KW-0687">Ribonucleoprotein</keyword>
<protein>
    <submittedName>
        <fullName evidence="10">Threonine aldolase</fullName>
    </submittedName>
</protein>
<dbReference type="GO" id="GO:0006567">
    <property type="term" value="P:L-threonine catabolic process"/>
    <property type="evidence" value="ECO:0007669"/>
    <property type="project" value="TreeGrafter"/>
</dbReference>
<proteinExistence type="inferred from homology"/>
<evidence type="ECO:0000256" key="1">
    <source>
        <dbReference type="ARBA" id="ARBA00001933"/>
    </source>
</evidence>
<dbReference type="InterPro" id="IPR015421">
    <property type="entry name" value="PyrdxlP-dep_Trfase_major"/>
</dbReference>
<name>R4XAZ8_TAPDE</name>